<comment type="similarity">
    <text evidence="1">Belongs to the protein kinase superfamily. AGC Ser/Thr protein kinase family. PKC subfamily.</text>
</comment>
<dbReference type="GO" id="GO:1903139">
    <property type="term" value="P:positive regulation of cell integrity MAPK cascade"/>
    <property type="evidence" value="ECO:0007669"/>
    <property type="project" value="EnsemblFungi"/>
</dbReference>
<keyword evidence="6" id="KW-0479">Metal-binding</keyword>
<evidence type="ECO:0000256" key="3">
    <source>
        <dbReference type="ARBA" id="ARBA00022527"/>
    </source>
</evidence>
<dbReference type="SMART" id="SM00239">
    <property type="entry name" value="C2"/>
    <property type="match status" value="1"/>
</dbReference>
<evidence type="ECO:0000256" key="12">
    <source>
        <dbReference type="ARBA" id="ARBA00047272"/>
    </source>
</evidence>
<dbReference type="VEuPathDB" id="FungiDB:SOCG_04265"/>
<feature type="region of interest" description="Disordered" evidence="17">
    <location>
        <begin position="68"/>
        <end position="92"/>
    </location>
</feature>
<feature type="compositionally biased region" description="Basic and acidic residues" evidence="17">
    <location>
        <begin position="550"/>
        <end position="564"/>
    </location>
</feature>
<keyword evidence="10" id="KW-0862">Zinc</keyword>
<dbReference type="PROSITE" id="PS50081">
    <property type="entry name" value="ZF_DAG_PE_2"/>
    <property type="match status" value="2"/>
</dbReference>
<evidence type="ECO:0000256" key="9">
    <source>
        <dbReference type="ARBA" id="ARBA00022777"/>
    </source>
</evidence>
<evidence type="ECO:0000313" key="24">
    <source>
        <dbReference type="Proteomes" id="UP000016088"/>
    </source>
</evidence>
<dbReference type="SMART" id="SM00220">
    <property type="entry name" value="S_TKc"/>
    <property type="match status" value="1"/>
</dbReference>
<keyword evidence="4" id="KW-0597">Phosphoprotein</keyword>
<evidence type="ECO:0000256" key="17">
    <source>
        <dbReference type="SAM" id="MobiDB-lite"/>
    </source>
</evidence>
<feature type="domain" description="C2" evidence="18">
    <location>
        <begin position="190"/>
        <end position="306"/>
    </location>
</feature>
<feature type="region of interest" description="Disordered" evidence="17">
    <location>
        <begin position="547"/>
        <end position="570"/>
    </location>
</feature>
<dbReference type="InterPro" id="IPR008271">
    <property type="entry name" value="Ser/Thr_kinase_AS"/>
</dbReference>
<dbReference type="PROSITE" id="PS00479">
    <property type="entry name" value="ZF_DAG_PE_1"/>
    <property type="match status" value="1"/>
</dbReference>
<evidence type="ECO:0000313" key="23">
    <source>
        <dbReference type="EMBL" id="EPX70691.1"/>
    </source>
</evidence>
<dbReference type="InterPro" id="IPR017892">
    <property type="entry name" value="Pkinase_C"/>
</dbReference>
<dbReference type="Gene3D" id="1.10.510.10">
    <property type="entry name" value="Transferase(Phosphotransferase) domain 1"/>
    <property type="match status" value="1"/>
</dbReference>
<dbReference type="InterPro" id="IPR011072">
    <property type="entry name" value="HR1_rho-bd"/>
</dbReference>
<dbReference type="SMART" id="SM00742">
    <property type="entry name" value="Hr1"/>
    <property type="match status" value="2"/>
</dbReference>
<evidence type="ECO:0000256" key="14">
    <source>
        <dbReference type="PROSITE-ProRule" id="PRU01207"/>
    </source>
</evidence>
<dbReference type="FunFam" id="3.30.200.20:FF:000103">
    <property type="entry name" value="Protein kinase C"/>
    <property type="match status" value="1"/>
</dbReference>
<dbReference type="InterPro" id="IPR000719">
    <property type="entry name" value="Prot_kinase_dom"/>
</dbReference>
<dbReference type="Pfam" id="PF00168">
    <property type="entry name" value="C2"/>
    <property type="match status" value="1"/>
</dbReference>
<dbReference type="GO" id="GO:0008270">
    <property type="term" value="F:zinc ion binding"/>
    <property type="evidence" value="ECO:0007669"/>
    <property type="project" value="UniProtKB-KW"/>
</dbReference>
<keyword evidence="11 15" id="KW-0067">ATP-binding</keyword>
<keyword evidence="14 16" id="KW-0175">Coiled coil</keyword>
<dbReference type="InterPro" id="IPR002219">
    <property type="entry name" value="PKC_DAG/PE"/>
</dbReference>
<dbReference type="Pfam" id="PF00130">
    <property type="entry name" value="C1_1"/>
    <property type="match status" value="2"/>
</dbReference>
<dbReference type="PROSITE" id="PS51860">
    <property type="entry name" value="REM_1"/>
    <property type="match status" value="2"/>
</dbReference>
<evidence type="ECO:0000256" key="7">
    <source>
        <dbReference type="ARBA" id="ARBA00022741"/>
    </source>
</evidence>
<dbReference type="OrthoDB" id="63267at2759"/>
<dbReference type="Pfam" id="PF02185">
    <property type="entry name" value="HR1"/>
    <property type="match status" value="2"/>
</dbReference>
<dbReference type="InterPro" id="IPR000961">
    <property type="entry name" value="AGC-kinase_C"/>
</dbReference>
<dbReference type="HOGENOM" id="CLU_000288_54_0_1"/>
<dbReference type="OMA" id="QIMRCAV"/>
<dbReference type="GO" id="GO:1903500">
    <property type="term" value="P:negative regulation of mitotic actomyosin contractile ring assembly"/>
    <property type="evidence" value="ECO:0007669"/>
    <property type="project" value="EnsemblFungi"/>
</dbReference>
<dbReference type="PROSITE" id="PS00107">
    <property type="entry name" value="PROTEIN_KINASE_ATP"/>
    <property type="match status" value="1"/>
</dbReference>
<feature type="domain" description="REM-1" evidence="22">
    <location>
        <begin position="1"/>
        <end position="68"/>
    </location>
</feature>
<evidence type="ECO:0000256" key="16">
    <source>
        <dbReference type="SAM" id="Coils"/>
    </source>
</evidence>
<evidence type="ECO:0000256" key="1">
    <source>
        <dbReference type="ARBA" id="ARBA00005490"/>
    </source>
</evidence>
<evidence type="ECO:0000256" key="11">
    <source>
        <dbReference type="ARBA" id="ARBA00022840"/>
    </source>
</evidence>
<evidence type="ECO:0000256" key="15">
    <source>
        <dbReference type="PROSITE-ProRule" id="PRU10141"/>
    </source>
</evidence>
<dbReference type="AlphaFoldDB" id="S9PN75"/>
<dbReference type="InterPro" id="IPR035892">
    <property type="entry name" value="C2_domain_sf"/>
</dbReference>
<dbReference type="EMBL" id="KE503208">
    <property type="protein sequence ID" value="EPX70691.1"/>
    <property type="molecule type" value="Genomic_DNA"/>
</dbReference>
<dbReference type="Pfam" id="PF00433">
    <property type="entry name" value="Pkinase_C"/>
    <property type="match status" value="1"/>
</dbReference>
<feature type="domain" description="Phorbol-ester/DAG-type" evidence="20">
    <location>
        <begin position="480"/>
        <end position="530"/>
    </location>
</feature>
<dbReference type="GO" id="GO:0005524">
    <property type="term" value="F:ATP binding"/>
    <property type="evidence" value="ECO:0007669"/>
    <property type="project" value="UniProtKB-UniRule"/>
</dbReference>
<keyword evidence="24" id="KW-1185">Reference proteome</keyword>
<feature type="domain" description="Phorbol-ester/DAG-type" evidence="20">
    <location>
        <begin position="413"/>
        <end position="461"/>
    </location>
</feature>
<comment type="catalytic activity">
    <reaction evidence="12">
        <text>L-threonyl-[protein] + ATP = O-phospho-L-threonyl-[protein] + ADP + H(+)</text>
        <dbReference type="Rhea" id="RHEA:46608"/>
        <dbReference type="Rhea" id="RHEA-COMP:11060"/>
        <dbReference type="Rhea" id="RHEA-COMP:11605"/>
        <dbReference type="ChEBI" id="CHEBI:15378"/>
        <dbReference type="ChEBI" id="CHEBI:30013"/>
        <dbReference type="ChEBI" id="CHEBI:30616"/>
        <dbReference type="ChEBI" id="CHEBI:61977"/>
        <dbReference type="ChEBI" id="CHEBI:456216"/>
        <dbReference type="EC" id="2.7.11.13"/>
    </reaction>
</comment>
<evidence type="ECO:0000259" key="22">
    <source>
        <dbReference type="PROSITE" id="PS51860"/>
    </source>
</evidence>
<dbReference type="InterPro" id="IPR036274">
    <property type="entry name" value="HR1_rpt_sf"/>
</dbReference>
<dbReference type="CDD" id="cd20822">
    <property type="entry name" value="C1_ScPKC1-like_rpt1"/>
    <property type="match status" value="1"/>
</dbReference>
<evidence type="ECO:0000256" key="8">
    <source>
        <dbReference type="ARBA" id="ARBA00022771"/>
    </source>
</evidence>
<dbReference type="PROSITE" id="PS51285">
    <property type="entry name" value="AGC_KINASE_CTER"/>
    <property type="match status" value="1"/>
</dbReference>
<dbReference type="GO" id="GO:0004697">
    <property type="term" value="F:diacylglycerol-dependent serine/threonine kinase activity"/>
    <property type="evidence" value="ECO:0007669"/>
    <property type="project" value="UniProtKB-EC"/>
</dbReference>
<dbReference type="InterPro" id="IPR000008">
    <property type="entry name" value="C2_dom"/>
</dbReference>
<dbReference type="eggNOG" id="KOG0694">
    <property type="taxonomic scope" value="Eukaryota"/>
</dbReference>
<reference evidence="23 24" key="1">
    <citation type="journal article" date="2011" name="Science">
        <title>Comparative functional genomics of the fission yeasts.</title>
        <authorList>
            <person name="Rhind N."/>
            <person name="Chen Z."/>
            <person name="Yassour M."/>
            <person name="Thompson D.A."/>
            <person name="Haas B.J."/>
            <person name="Habib N."/>
            <person name="Wapinski I."/>
            <person name="Roy S."/>
            <person name="Lin M.F."/>
            <person name="Heiman D.I."/>
            <person name="Young S.K."/>
            <person name="Furuya K."/>
            <person name="Guo Y."/>
            <person name="Pidoux A."/>
            <person name="Chen H.M."/>
            <person name="Robbertse B."/>
            <person name="Goldberg J.M."/>
            <person name="Aoki K."/>
            <person name="Bayne E.H."/>
            <person name="Berlin A.M."/>
            <person name="Desjardins C.A."/>
            <person name="Dobbs E."/>
            <person name="Dukaj L."/>
            <person name="Fan L."/>
            <person name="FitzGerald M.G."/>
            <person name="French C."/>
            <person name="Gujja S."/>
            <person name="Hansen K."/>
            <person name="Keifenheim D."/>
            <person name="Levin J.Z."/>
            <person name="Mosher R.A."/>
            <person name="Mueller C.A."/>
            <person name="Pfiffner J."/>
            <person name="Priest M."/>
            <person name="Russ C."/>
            <person name="Smialowska A."/>
            <person name="Swoboda P."/>
            <person name="Sykes S.M."/>
            <person name="Vaughn M."/>
            <person name="Vengrova S."/>
            <person name="Yoder R."/>
            <person name="Zeng Q."/>
            <person name="Allshire R."/>
            <person name="Baulcombe D."/>
            <person name="Birren B.W."/>
            <person name="Brown W."/>
            <person name="Ekwall K."/>
            <person name="Kellis M."/>
            <person name="Leatherwood J."/>
            <person name="Levin H."/>
            <person name="Margalit H."/>
            <person name="Martienssen R."/>
            <person name="Nieduszynski C.A."/>
            <person name="Spatafora J.W."/>
            <person name="Friedman N."/>
            <person name="Dalgaard J.Z."/>
            <person name="Baumann P."/>
            <person name="Niki H."/>
            <person name="Regev A."/>
            <person name="Nusbaum C."/>
        </authorList>
    </citation>
    <scope>NUCLEOTIDE SEQUENCE [LARGE SCALE GENOMIC DNA]</scope>
    <source>
        <strain evidence="24">yFS286</strain>
    </source>
</reference>
<dbReference type="PROSITE" id="PS00108">
    <property type="entry name" value="PROTEIN_KINASE_ST"/>
    <property type="match status" value="1"/>
</dbReference>
<dbReference type="InterPro" id="IPR017441">
    <property type="entry name" value="Protein_kinase_ATP_BS"/>
</dbReference>
<evidence type="ECO:0000259" key="20">
    <source>
        <dbReference type="PROSITE" id="PS50081"/>
    </source>
</evidence>
<protein>
    <recommendedName>
        <fullName evidence="2">protein kinase C</fullName>
        <ecNumber evidence="2">2.7.11.13</ecNumber>
    </recommendedName>
</protein>
<feature type="compositionally biased region" description="Low complexity" evidence="17">
    <location>
        <begin position="606"/>
        <end position="615"/>
    </location>
</feature>
<dbReference type="Gene3D" id="3.30.60.20">
    <property type="match status" value="2"/>
</dbReference>
<dbReference type="PANTHER" id="PTHR24351">
    <property type="entry name" value="RIBOSOMAL PROTEIN S6 KINASE"/>
    <property type="match status" value="1"/>
</dbReference>
<dbReference type="SUPFAM" id="SSF49562">
    <property type="entry name" value="C2 domain (Calcium/lipid-binding domain, CaLB)"/>
    <property type="match status" value="1"/>
</dbReference>
<feature type="coiled-coil region" evidence="16">
    <location>
        <begin position="38"/>
        <end position="65"/>
    </location>
</feature>
<evidence type="ECO:0000259" key="19">
    <source>
        <dbReference type="PROSITE" id="PS50011"/>
    </source>
</evidence>
<feature type="domain" description="Protein kinase" evidence="19">
    <location>
        <begin position="675"/>
        <end position="934"/>
    </location>
</feature>
<dbReference type="PROSITE" id="PS50004">
    <property type="entry name" value="C2"/>
    <property type="match status" value="1"/>
</dbReference>
<dbReference type="SMART" id="SM00109">
    <property type="entry name" value="C1"/>
    <property type="match status" value="2"/>
</dbReference>
<evidence type="ECO:0000256" key="10">
    <source>
        <dbReference type="ARBA" id="ARBA00022833"/>
    </source>
</evidence>
<dbReference type="PROSITE" id="PS50011">
    <property type="entry name" value="PROTEIN_KINASE_DOM"/>
    <property type="match status" value="1"/>
</dbReference>
<dbReference type="CDD" id="cd20823">
    <property type="entry name" value="C1_ScPKC1-like_rpt2"/>
    <property type="match status" value="1"/>
</dbReference>
<dbReference type="GO" id="GO:0005634">
    <property type="term" value="C:nucleus"/>
    <property type="evidence" value="ECO:0007669"/>
    <property type="project" value="EnsemblFungi"/>
</dbReference>
<keyword evidence="5" id="KW-0808">Transferase</keyword>
<dbReference type="Gene3D" id="2.60.40.150">
    <property type="entry name" value="C2 domain"/>
    <property type="match status" value="1"/>
</dbReference>
<dbReference type="RefSeq" id="XP_013020561.1">
    <property type="nucleotide sequence ID" value="XM_013165107.1"/>
</dbReference>
<feature type="binding site" evidence="15">
    <location>
        <position position="713"/>
    </location>
    <ligand>
        <name>ATP</name>
        <dbReference type="ChEBI" id="CHEBI:30616"/>
    </ligand>
</feature>
<evidence type="ECO:0000256" key="4">
    <source>
        <dbReference type="ARBA" id="ARBA00022553"/>
    </source>
</evidence>
<dbReference type="GO" id="GO:0090334">
    <property type="term" value="P:regulation of cell wall (1-&gt;3)-beta-D-glucan biosynthetic process"/>
    <property type="evidence" value="ECO:0007669"/>
    <property type="project" value="EnsemblFungi"/>
</dbReference>
<keyword evidence="8" id="KW-0863">Zinc-finger</keyword>
<feature type="domain" description="REM-1" evidence="22">
    <location>
        <begin position="106"/>
        <end position="181"/>
    </location>
</feature>
<proteinExistence type="inferred from homology"/>
<keyword evidence="3" id="KW-0723">Serine/threonine-protein kinase</keyword>
<dbReference type="GO" id="GO:0007165">
    <property type="term" value="P:signal transduction"/>
    <property type="evidence" value="ECO:0007669"/>
    <property type="project" value="InterPro"/>
</dbReference>
<evidence type="ECO:0000256" key="13">
    <source>
        <dbReference type="ARBA" id="ARBA00047470"/>
    </source>
</evidence>
<accession>S9PN75</accession>
<dbReference type="SUPFAM" id="SSF46585">
    <property type="entry name" value="HR1 repeat"/>
    <property type="match status" value="1"/>
</dbReference>
<dbReference type="GO" id="GO:0120105">
    <property type="term" value="C:mitotic actomyosin contractile ring, intermediate layer"/>
    <property type="evidence" value="ECO:0007669"/>
    <property type="project" value="EnsemblFungi"/>
</dbReference>
<gene>
    <name evidence="23" type="ORF">SOCG_04265</name>
</gene>
<dbReference type="GeneID" id="25033229"/>
<comment type="catalytic activity">
    <reaction evidence="13">
        <text>L-seryl-[protein] + ATP = O-phospho-L-seryl-[protein] + ADP + H(+)</text>
        <dbReference type="Rhea" id="RHEA:17989"/>
        <dbReference type="Rhea" id="RHEA-COMP:9863"/>
        <dbReference type="Rhea" id="RHEA-COMP:11604"/>
        <dbReference type="ChEBI" id="CHEBI:15378"/>
        <dbReference type="ChEBI" id="CHEBI:29999"/>
        <dbReference type="ChEBI" id="CHEBI:30616"/>
        <dbReference type="ChEBI" id="CHEBI:83421"/>
        <dbReference type="ChEBI" id="CHEBI:456216"/>
        <dbReference type="EC" id="2.7.11.13"/>
    </reaction>
</comment>
<dbReference type="Pfam" id="PF00069">
    <property type="entry name" value="Pkinase"/>
    <property type="match status" value="1"/>
</dbReference>
<dbReference type="Proteomes" id="UP000016088">
    <property type="component" value="Unassembled WGS sequence"/>
</dbReference>
<dbReference type="InterPro" id="IPR011009">
    <property type="entry name" value="Kinase-like_dom_sf"/>
</dbReference>
<sequence>MVLRKNAIHDAYKKIEREESLIMGAKAMVASTKNPEVKKRLETNIAVSENNITYLQERIQALKLEQHGRDEAPSEENDSMQKHPSKQQDGDNQILHESRSAFELLSSEKPLTPQKISTMLQHLQMRLSIEQQCVSGIEKILHLYSKERKDTHDVSVKLREGKQKVNLLKRSMKRYNELHIPLDQPISGQEDHLSQVAFRGLAKPVSGRLQLTIHSVRNLEHTSLLQQNLSPTFSYTVCYVDDTQVARSRSSPTDQWDESFTFDVHRAKEVQLLIYDKKKEADVPIGFLLIPASLIAEEVRRKRNLHEMTEANWKPSLADQNAYNNASTRPGTAASAATYRNSLYDPLASSPASAPSSYKLLSRTWLSLEPVGQICISITFSKKLTRRQFLETGLGRQGAIRQKKDEVYAGHLGHQFVQKQFYQIMRCAVCGELFSYSPGLQCENCSFVCHKKCLYKILAGCIALSNAEKANYGRLKYQIHHRFEPLTSLGAHWCAHCGFFLPLRRKDCFRCEECNLTCHGQCAHLVPDHCGMSNDLKNQLLTGLDVNNKLPKEKQGTSRQDTRSSSEQLPTISQGLIAATKPATSILNASPVVAPEESVKERKSASASPPRRLTPTPTPPTLTLPTPTAPISAPPTPTTPTPTPPSSTSATTESSVKLSPSPRRDKKKRVTLEDFTFIAVLGKGNFGKVMLAEYKPTKKHYAVKVLKKEFILKNEELDSLRTEKHVFDAANKEKHPFLLNMFASFQTSTRVYFVMEYIQGGDLMVHVQRQQFSVKRARFYGAEVCLALKYFHENGIAYRDLKLDNILLCSNGHIKIADYGLCKENMSAGNTTSTFCGTPEFMAPEILLEQQYTKNVDWWAFGVLMYQMLLGQSPFKGEDEEEIFDAILTDEPLFPINMPADAVSLLRGLLNRDPEKRLGSGPTDALEIMNHPFFTTIVWSDLYHLRFDPVYKPVASDIHDLNNFDEEFTSAVPNLTPVNTVLTRQQQECFRGFSSMAG</sequence>
<evidence type="ECO:0000259" key="21">
    <source>
        <dbReference type="PROSITE" id="PS51285"/>
    </source>
</evidence>
<dbReference type="InterPro" id="IPR046349">
    <property type="entry name" value="C1-like_sf"/>
</dbReference>
<dbReference type="EC" id="2.7.11.13" evidence="2"/>
<evidence type="ECO:0000256" key="2">
    <source>
        <dbReference type="ARBA" id="ARBA00012429"/>
    </source>
</evidence>
<dbReference type="SUPFAM" id="SSF57889">
    <property type="entry name" value="Cysteine-rich domain"/>
    <property type="match status" value="2"/>
</dbReference>
<feature type="compositionally biased region" description="Pro residues" evidence="17">
    <location>
        <begin position="632"/>
        <end position="645"/>
    </location>
</feature>
<dbReference type="SUPFAM" id="SSF56112">
    <property type="entry name" value="Protein kinase-like (PK-like)"/>
    <property type="match status" value="1"/>
</dbReference>
<evidence type="ECO:0000256" key="6">
    <source>
        <dbReference type="ARBA" id="ARBA00022723"/>
    </source>
</evidence>
<keyword evidence="9 23" id="KW-0418">Kinase</keyword>
<dbReference type="CDD" id="cd05570">
    <property type="entry name" value="STKc_PKC"/>
    <property type="match status" value="1"/>
</dbReference>
<keyword evidence="7 15" id="KW-0547">Nucleotide-binding</keyword>
<evidence type="ECO:0000259" key="18">
    <source>
        <dbReference type="PROSITE" id="PS50004"/>
    </source>
</evidence>
<name>S9PN75_SCHOY</name>
<dbReference type="SMART" id="SM00133">
    <property type="entry name" value="S_TK_X"/>
    <property type="match status" value="1"/>
</dbReference>
<feature type="region of interest" description="Disordered" evidence="17">
    <location>
        <begin position="592"/>
        <end position="665"/>
    </location>
</feature>
<organism evidence="23 24">
    <name type="scientific">Schizosaccharomyces octosporus (strain yFS286)</name>
    <name type="common">Fission yeast</name>
    <name type="synonym">Octosporomyces octosporus</name>
    <dbReference type="NCBI Taxonomy" id="483514"/>
    <lineage>
        <taxon>Eukaryota</taxon>
        <taxon>Fungi</taxon>
        <taxon>Dikarya</taxon>
        <taxon>Ascomycota</taxon>
        <taxon>Taphrinomycotina</taxon>
        <taxon>Schizosaccharomycetes</taxon>
        <taxon>Schizosaccharomycetales</taxon>
        <taxon>Schizosaccharomycetaceae</taxon>
        <taxon>Schizosaccharomyces</taxon>
    </lineage>
</organism>
<feature type="domain" description="AGC-kinase C-terminal" evidence="21">
    <location>
        <begin position="935"/>
        <end position="998"/>
    </location>
</feature>
<dbReference type="GO" id="GO:0106310">
    <property type="term" value="F:protein serine kinase activity"/>
    <property type="evidence" value="ECO:0007669"/>
    <property type="project" value="RHEA"/>
</dbReference>
<dbReference type="GO" id="GO:0000935">
    <property type="term" value="C:division septum"/>
    <property type="evidence" value="ECO:0007669"/>
    <property type="project" value="EnsemblFungi"/>
</dbReference>
<dbReference type="FunFam" id="1.10.510.10:FF:000210">
    <property type="entry name" value="Non-specific serine/threonine protein kinase"/>
    <property type="match status" value="1"/>
</dbReference>
<dbReference type="Gene3D" id="1.10.287.160">
    <property type="entry name" value="HR1 repeat"/>
    <property type="match status" value="1"/>
</dbReference>
<evidence type="ECO:0000256" key="5">
    <source>
        <dbReference type="ARBA" id="ARBA00022679"/>
    </source>
</evidence>
<dbReference type="Gene3D" id="3.30.200.20">
    <property type="entry name" value="Phosphorylase Kinase, domain 1"/>
    <property type="match status" value="1"/>
</dbReference>